<feature type="domain" description="Integrase catalytic" evidence="2">
    <location>
        <begin position="58"/>
        <end position="178"/>
    </location>
</feature>
<sequence length="429" mass="49270">MQAIYVGIEDSLRRARKILYWSVMTATIRDHVSAYGTCNSFRMEQPKEPLMPQKDRRASSVITTLKSQFSRHGIPNIVRSDNGSQFPSSDFKTFAPEWDFDHITSSPYHARSNGKVEKAVNTAKRILKKAMFDHKDPYLALLDWRNTPTEGLDSSPVQRLMGRRTRTLLPTSTRLLRPKLPKSAKDLVTKKRERQAHYYNNGAKQLKELKPGDIVRIKPDPKDRKKLWKKATCLQEVAPRSYEVDLEGTGYRTNWKDLIATQERPEIDNHAGESDEPPLTADQAQRVIDPVQPGRPLPEDTAPERPETSQRAPEIPQRTERRPTKGCQCIWSASLLYHLDSSPSPYFQQYSKPFRCILWEIRIQLSNSFTHAQVFSVSENKKGGDKNHLWIMLFKTSPNSGIYSESKPINSQTIENERIKFVELKLAVV</sequence>
<comment type="caution">
    <text evidence="3">The sequence shown here is derived from an EMBL/GenBank/DDBJ whole genome shotgun (WGS) entry which is preliminary data.</text>
</comment>
<dbReference type="InterPro" id="IPR001584">
    <property type="entry name" value="Integrase_cat-core"/>
</dbReference>
<keyword evidence="4" id="KW-1185">Reference proteome</keyword>
<dbReference type="InterPro" id="IPR036397">
    <property type="entry name" value="RNaseH_sf"/>
</dbReference>
<dbReference type="GO" id="GO:0015074">
    <property type="term" value="P:DNA integration"/>
    <property type="evidence" value="ECO:0007669"/>
    <property type="project" value="InterPro"/>
</dbReference>
<dbReference type="PANTHER" id="PTHR37984">
    <property type="entry name" value="PROTEIN CBG26694"/>
    <property type="match status" value="1"/>
</dbReference>
<feature type="region of interest" description="Disordered" evidence="1">
    <location>
        <begin position="290"/>
        <end position="323"/>
    </location>
</feature>
<dbReference type="FunFam" id="3.30.420.10:FF:000063">
    <property type="entry name" value="Retrovirus-related Pol polyprotein from transposon 297-like Protein"/>
    <property type="match status" value="1"/>
</dbReference>
<dbReference type="EMBL" id="JARQWQ010000205">
    <property type="protein sequence ID" value="KAK2547187.1"/>
    <property type="molecule type" value="Genomic_DNA"/>
</dbReference>
<dbReference type="GO" id="GO:0003676">
    <property type="term" value="F:nucleic acid binding"/>
    <property type="evidence" value="ECO:0007669"/>
    <property type="project" value="InterPro"/>
</dbReference>
<gene>
    <name evidence="3" type="ORF">P5673_032960</name>
</gene>
<evidence type="ECO:0000313" key="4">
    <source>
        <dbReference type="Proteomes" id="UP001249851"/>
    </source>
</evidence>
<reference evidence="3" key="2">
    <citation type="journal article" date="2023" name="Science">
        <title>Genomic signatures of disease resistance in endangered staghorn corals.</title>
        <authorList>
            <person name="Vollmer S.V."/>
            <person name="Selwyn J.D."/>
            <person name="Despard B.A."/>
            <person name="Roesel C.L."/>
        </authorList>
    </citation>
    <scope>NUCLEOTIDE SEQUENCE</scope>
    <source>
        <strain evidence="3">K2</strain>
    </source>
</reference>
<proteinExistence type="predicted"/>
<evidence type="ECO:0000313" key="3">
    <source>
        <dbReference type="EMBL" id="KAK2547187.1"/>
    </source>
</evidence>
<dbReference type="InterPro" id="IPR050951">
    <property type="entry name" value="Retrovirus_Pol_polyprotein"/>
</dbReference>
<dbReference type="AlphaFoldDB" id="A0AAD9URN8"/>
<dbReference type="SUPFAM" id="SSF53098">
    <property type="entry name" value="Ribonuclease H-like"/>
    <property type="match status" value="1"/>
</dbReference>
<dbReference type="InterPro" id="IPR012337">
    <property type="entry name" value="RNaseH-like_sf"/>
</dbReference>
<dbReference type="Proteomes" id="UP001249851">
    <property type="component" value="Unassembled WGS sequence"/>
</dbReference>
<evidence type="ECO:0000259" key="2">
    <source>
        <dbReference type="PROSITE" id="PS50994"/>
    </source>
</evidence>
<dbReference type="Gene3D" id="3.30.420.10">
    <property type="entry name" value="Ribonuclease H-like superfamily/Ribonuclease H"/>
    <property type="match status" value="1"/>
</dbReference>
<reference evidence="3" key="1">
    <citation type="journal article" date="2023" name="G3 (Bethesda)">
        <title>Whole genome assembly and annotation of the endangered Caribbean coral Acropora cervicornis.</title>
        <authorList>
            <person name="Selwyn J.D."/>
            <person name="Vollmer S.V."/>
        </authorList>
    </citation>
    <scope>NUCLEOTIDE SEQUENCE</scope>
    <source>
        <strain evidence="3">K2</strain>
    </source>
</reference>
<organism evidence="3 4">
    <name type="scientific">Acropora cervicornis</name>
    <name type="common">Staghorn coral</name>
    <dbReference type="NCBI Taxonomy" id="6130"/>
    <lineage>
        <taxon>Eukaryota</taxon>
        <taxon>Metazoa</taxon>
        <taxon>Cnidaria</taxon>
        <taxon>Anthozoa</taxon>
        <taxon>Hexacorallia</taxon>
        <taxon>Scleractinia</taxon>
        <taxon>Astrocoeniina</taxon>
        <taxon>Acroporidae</taxon>
        <taxon>Acropora</taxon>
    </lineage>
</organism>
<evidence type="ECO:0000256" key="1">
    <source>
        <dbReference type="SAM" id="MobiDB-lite"/>
    </source>
</evidence>
<dbReference type="PANTHER" id="PTHR37984:SF8">
    <property type="entry name" value="CCHC-TYPE DOMAIN-CONTAINING PROTEIN"/>
    <property type="match status" value="1"/>
</dbReference>
<accession>A0AAD9URN8</accession>
<protein>
    <recommendedName>
        <fullName evidence="2">Integrase catalytic domain-containing protein</fullName>
    </recommendedName>
</protein>
<dbReference type="PROSITE" id="PS50994">
    <property type="entry name" value="INTEGRASE"/>
    <property type="match status" value="1"/>
</dbReference>
<name>A0AAD9URN8_ACRCE</name>